<evidence type="ECO:0000313" key="2">
    <source>
        <dbReference type="Proteomes" id="UP000325451"/>
    </source>
</evidence>
<evidence type="ECO:0000313" key="1">
    <source>
        <dbReference type="EMBL" id="CAE6930034.1"/>
    </source>
</evidence>
<dbReference type="Proteomes" id="UP000325451">
    <property type="component" value="Chromosome"/>
</dbReference>
<organism evidence="1 2">
    <name type="scientific">Pseudomonas marincola</name>
    <dbReference type="NCBI Taxonomy" id="437900"/>
    <lineage>
        <taxon>Bacteria</taxon>
        <taxon>Pseudomonadati</taxon>
        <taxon>Pseudomonadota</taxon>
        <taxon>Gammaproteobacteria</taxon>
        <taxon>Pseudomonadales</taxon>
        <taxon>Pseudomonadaceae</taxon>
        <taxon>Pseudomonas</taxon>
    </lineage>
</organism>
<gene>
    <name evidence="1" type="ORF">PMYSY11_3002</name>
</gene>
<reference evidence="1" key="1">
    <citation type="submission" date="2021-02" db="EMBL/GenBank/DDBJ databases">
        <authorList>
            <consortium name="Genoscope - CEA"/>
            <person name="William W."/>
        </authorList>
    </citation>
    <scope>NUCLEOTIDE SEQUENCE</scope>
    <source>
        <strain evidence="1">YSy11</strain>
    </source>
</reference>
<proteinExistence type="predicted"/>
<protein>
    <submittedName>
        <fullName evidence="1">Uncharacterized protein</fullName>
    </submittedName>
</protein>
<dbReference type="AlphaFoldDB" id="A0A8S2BJV0"/>
<dbReference type="EMBL" id="LR215729">
    <property type="protein sequence ID" value="CAE6930034.1"/>
    <property type="molecule type" value="Genomic_DNA"/>
</dbReference>
<sequence>MVRRGPPWVGRKTYAGAWLATQRRMDSPCGAIRRAILAAIHGSREGGITGLAPSKTLAYPEYKNDGLTRG</sequence>
<dbReference type="KEGG" id="pmao:PMYSY11_3002"/>
<name>A0A8S2BJV0_9PSED</name>
<keyword evidence="2" id="KW-1185">Reference proteome</keyword>
<accession>A0A8S2BJV0</accession>